<dbReference type="GO" id="GO:0008915">
    <property type="term" value="F:lipid-A-disaccharide synthase activity"/>
    <property type="evidence" value="ECO:0007669"/>
    <property type="project" value="UniProtKB-UniRule"/>
</dbReference>
<gene>
    <name evidence="11" type="ORF">OMAG_001364</name>
</gene>
<dbReference type="PANTHER" id="PTHR30372:SF4">
    <property type="entry name" value="LIPID-A-DISACCHARIDE SYNTHASE, MITOCHONDRIAL-RELATED"/>
    <property type="match status" value="1"/>
</dbReference>
<accession>A0A0F0CND9</accession>
<evidence type="ECO:0000313" key="11">
    <source>
        <dbReference type="EMBL" id="KJJ84762.1"/>
    </source>
</evidence>
<dbReference type="GO" id="GO:0009245">
    <property type="term" value="P:lipid A biosynthetic process"/>
    <property type="evidence" value="ECO:0007669"/>
    <property type="project" value="UniProtKB-UniRule"/>
</dbReference>
<evidence type="ECO:0000256" key="10">
    <source>
        <dbReference type="NCBIfam" id="TIGR00215"/>
    </source>
</evidence>
<evidence type="ECO:0000256" key="4">
    <source>
        <dbReference type="ARBA" id="ARBA00022516"/>
    </source>
</evidence>
<evidence type="ECO:0000256" key="2">
    <source>
        <dbReference type="ARBA" id="ARBA00012687"/>
    </source>
</evidence>
<dbReference type="EC" id="2.4.1.182" evidence="2 10"/>
<dbReference type="InterPro" id="IPR003835">
    <property type="entry name" value="Glyco_trans_19"/>
</dbReference>
<dbReference type="NCBIfam" id="TIGR00215">
    <property type="entry name" value="lpxB"/>
    <property type="match status" value="1"/>
</dbReference>
<organism evidence="11 12">
    <name type="scientific">Candidatus Omnitrophus magneticus</name>
    <dbReference type="NCBI Taxonomy" id="1609969"/>
    <lineage>
        <taxon>Bacteria</taxon>
        <taxon>Pseudomonadati</taxon>
        <taxon>Candidatus Omnitrophota</taxon>
        <taxon>Candidatus Omnitrophus</taxon>
    </lineage>
</organism>
<dbReference type="AlphaFoldDB" id="A0A0F0CND9"/>
<dbReference type="SUPFAM" id="SSF53756">
    <property type="entry name" value="UDP-Glycosyltransferase/glycogen phosphorylase"/>
    <property type="match status" value="1"/>
</dbReference>
<dbReference type="GO" id="GO:0005543">
    <property type="term" value="F:phospholipid binding"/>
    <property type="evidence" value="ECO:0007669"/>
    <property type="project" value="TreeGrafter"/>
</dbReference>
<evidence type="ECO:0000256" key="3">
    <source>
        <dbReference type="ARBA" id="ARBA00020902"/>
    </source>
</evidence>
<evidence type="ECO:0000313" key="12">
    <source>
        <dbReference type="Proteomes" id="UP000033428"/>
    </source>
</evidence>
<dbReference type="PANTHER" id="PTHR30372">
    <property type="entry name" value="LIPID-A-DISACCHARIDE SYNTHASE"/>
    <property type="match status" value="1"/>
</dbReference>
<dbReference type="EMBL" id="JYNY01000268">
    <property type="protein sequence ID" value="KJJ84762.1"/>
    <property type="molecule type" value="Genomic_DNA"/>
</dbReference>
<keyword evidence="12" id="KW-1185">Reference proteome</keyword>
<keyword evidence="5" id="KW-0441">Lipid A biosynthesis</keyword>
<proteinExistence type="predicted"/>
<evidence type="ECO:0000256" key="7">
    <source>
        <dbReference type="ARBA" id="ARBA00022679"/>
    </source>
</evidence>
<comment type="caution">
    <text evidence="11">The sequence shown here is derived from an EMBL/GenBank/DDBJ whole genome shotgun (WGS) entry which is preliminary data.</text>
</comment>
<dbReference type="GO" id="GO:0016020">
    <property type="term" value="C:membrane"/>
    <property type="evidence" value="ECO:0007669"/>
    <property type="project" value="GOC"/>
</dbReference>
<dbReference type="Pfam" id="PF02684">
    <property type="entry name" value="LpxB"/>
    <property type="match status" value="1"/>
</dbReference>
<sequence>MKKSNLKIFISAGEPSGDMRGAELLRELKKIMPEASFFGFGGDLMAKEGVRLVEHIKNLSIVGVFEALKKLPDIRRHYFQAMFEVEKEKPSCAILIDYPGFNLKIAKLLKTKGIPVIYYIIPQVWAWGVSRVELLKRYTDKILVLFKFEEEFLKKYEVTAHFTGHPIVDNFAKQADIFKNDNLAGRRSIALLPGSRKCEIKNLLPVMLESAKVIQSRMRDVSFVLAKASVISSELYDEYLKEYPFLNISSVVDNTLYALSRADFAIAASGTVTLEVALTKKPFIIVYKSSIFTELCFNLFVRIPFLGLPNIIAGEEVVPEILQRKFKPDVIADRVIEVLTNSVLYSDIQKKLTKVSLALGPTGASVRTAKLIADFLSSKF</sequence>
<evidence type="ECO:0000256" key="1">
    <source>
        <dbReference type="ARBA" id="ARBA00002056"/>
    </source>
</evidence>
<keyword evidence="4" id="KW-0444">Lipid biosynthesis</keyword>
<name>A0A0F0CND9_9BACT</name>
<dbReference type="Proteomes" id="UP000033428">
    <property type="component" value="Unassembled WGS sequence"/>
</dbReference>
<evidence type="ECO:0000256" key="9">
    <source>
        <dbReference type="ARBA" id="ARBA00048975"/>
    </source>
</evidence>
<protein>
    <recommendedName>
        <fullName evidence="3 10">Lipid-A-disaccharide synthase</fullName>
        <ecNumber evidence="2 10">2.4.1.182</ecNumber>
    </recommendedName>
</protein>
<reference evidence="11 12" key="1">
    <citation type="submission" date="2015-02" db="EMBL/GenBank/DDBJ databases">
        <title>Single-cell genomics of uncultivated deep-branching MTB reveals a conserved set of magnetosome genes.</title>
        <authorList>
            <person name="Kolinko S."/>
            <person name="Richter M."/>
            <person name="Glockner F.O."/>
            <person name="Brachmann A."/>
            <person name="Schuler D."/>
        </authorList>
    </citation>
    <scope>NUCLEOTIDE SEQUENCE [LARGE SCALE GENOMIC DNA]</scope>
    <source>
        <strain evidence="11">SKK-01</strain>
    </source>
</reference>
<evidence type="ECO:0000256" key="5">
    <source>
        <dbReference type="ARBA" id="ARBA00022556"/>
    </source>
</evidence>
<dbReference type="Gene3D" id="3.40.50.2000">
    <property type="entry name" value="Glycogen Phosphorylase B"/>
    <property type="match status" value="2"/>
</dbReference>
<comment type="function">
    <text evidence="1">Condensation of UDP-2,3-diacylglucosamine and 2,3-diacylglucosamine-1-phosphate to form lipid A disaccharide, a precursor of lipid A, a phosphorylated glycolipid that anchors the lipopolysaccharide to the outer membrane of the cell.</text>
</comment>
<evidence type="ECO:0000256" key="6">
    <source>
        <dbReference type="ARBA" id="ARBA00022676"/>
    </source>
</evidence>
<evidence type="ECO:0000256" key="8">
    <source>
        <dbReference type="ARBA" id="ARBA00023098"/>
    </source>
</evidence>
<dbReference type="PATRIC" id="fig|1609969.3.peg.1457"/>
<keyword evidence="6" id="KW-0328">Glycosyltransferase</keyword>
<comment type="catalytic activity">
    <reaction evidence="9">
        <text>a lipid X + a UDP-2-N,3-O-bis[(3R)-3-hydroxyacyl]-alpha-D-glucosamine = a lipid A disaccharide + UDP + H(+)</text>
        <dbReference type="Rhea" id="RHEA:67828"/>
        <dbReference type="ChEBI" id="CHEBI:15378"/>
        <dbReference type="ChEBI" id="CHEBI:58223"/>
        <dbReference type="ChEBI" id="CHEBI:137748"/>
        <dbReference type="ChEBI" id="CHEBI:176338"/>
        <dbReference type="ChEBI" id="CHEBI:176343"/>
        <dbReference type="EC" id="2.4.1.182"/>
    </reaction>
</comment>
<keyword evidence="8" id="KW-0443">Lipid metabolism</keyword>
<keyword evidence="7" id="KW-0808">Transferase</keyword>